<organism evidence="1">
    <name type="scientific">marine metagenome</name>
    <dbReference type="NCBI Taxonomy" id="408172"/>
    <lineage>
        <taxon>unclassified sequences</taxon>
        <taxon>metagenomes</taxon>
        <taxon>ecological metagenomes</taxon>
    </lineage>
</organism>
<dbReference type="AlphaFoldDB" id="A0A382Z648"/>
<feature type="non-terminal residue" evidence="1">
    <location>
        <position position="1"/>
    </location>
</feature>
<gene>
    <name evidence="1" type="ORF">METZ01_LOCUS443797</name>
</gene>
<evidence type="ECO:0000313" key="1">
    <source>
        <dbReference type="EMBL" id="SVD90943.1"/>
    </source>
</evidence>
<dbReference type="EMBL" id="UINC01181310">
    <property type="protein sequence ID" value="SVD90943.1"/>
    <property type="molecule type" value="Genomic_DNA"/>
</dbReference>
<protein>
    <submittedName>
        <fullName evidence="1">Uncharacterized protein</fullName>
    </submittedName>
</protein>
<sequence length="81" mass="8970">AVVDVPWPKPQFNVPYGAVYTLDDVLKCLAGELDEPKNSGRRVAIALEVEVSLKLSATAGGQRVDLPLKDRDLGLNYDWFR</sequence>
<accession>A0A382Z648</accession>
<reference evidence="1" key="1">
    <citation type="submission" date="2018-05" db="EMBL/GenBank/DDBJ databases">
        <authorList>
            <person name="Lanie J.A."/>
            <person name="Ng W.-L."/>
            <person name="Kazmierczak K.M."/>
            <person name="Andrzejewski T.M."/>
            <person name="Davidsen T.M."/>
            <person name="Wayne K.J."/>
            <person name="Tettelin H."/>
            <person name="Glass J.I."/>
            <person name="Rusch D."/>
            <person name="Podicherti R."/>
            <person name="Tsui H.-C.T."/>
            <person name="Winkler M.E."/>
        </authorList>
    </citation>
    <scope>NUCLEOTIDE SEQUENCE</scope>
</reference>
<name>A0A382Z648_9ZZZZ</name>
<proteinExistence type="predicted"/>